<proteinExistence type="predicted"/>
<dbReference type="EMBL" id="CP071091">
    <property type="protein sequence ID" value="QSQ11917.1"/>
    <property type="molecule type" value="Genomic_DNA"/>
</dbReference>
<evidence type="ECO:0000313" key="2">
    <source>
        <dbReference type="EMBL" id="QSQ11917.1"/>
    </source>
</evidence>
<gene>
    <name evidence="2" type="ORF">JY572_26460</name>
</gene>
<keyword evidence="1" id="KW-0472">Membrane</keyword>
<keyword evidence="3" id="KW-1185">Reference proteome</keyword>
<evidence type="ECO:0008006" key="4">
    <source>
        <dbReference type="Google" id="ProtNLM"/>
    </source>
</evidence>
<sequence>MSEPIPAPSDDDKPLASRSTAIGAVAFFILAVPFMVLGLWLLDGKSRMDFRCEAGGPCTLTRSGWLTREEVAKLPLDSIQSVKLERSRSARRKSVPIFRPELVTTQGKFPLFAQWATDEREAIAAKEQVERFLASPNTDALEVTRDDRRSSLRVGGAFTGVGVALLIFTTWLAFRSRMHRRTERAASSA</sequence>
<accession>A0ABX7N2I2</accession>
<dbReference type="RefSeq" id="WP_206713656.1">
    <property type="nucleotide sequence ID" value="NZ_CP071091.1"/>
</dbReference>
<reference evidence="2 3" key="1">
    <citation type="submission" date="2021-02" db="EMBL/GenBank/DDBJ databases">
        <title>De Novo genome assembly of isolated myxobacteria.</title>
        <authorList>
            <person name="Stevens D.C."/>
        </authorList>
    </citation>
    <scope>NUCLEOTIDE SEQUENCE [LARGE SCALE GENOMIC DNA]</scope>
    <source>
        <strain evidence="2 3">SCHIC003</strain>
    </source>
</reference>
<feature type="transmembrane region" description="Helical" evidence="1">
    <location>
        <begin position="20"/>
        <end position="42"/>
    </location>
</feature>
<organism evidence="2 3">
    <name type="scientific">Myxococcus landrumensis</name>
    <dbReference type="NCBI Taxonomy" id="2813577"/>
    <lineage>
        <taxon>Bacteria</taxon>
        <taxon>Pseudomonadati</taxon>
        <taxon>Myxococcota</taxon>
        <taxon>Myxococcia</taxon>
        <taxon>Myxococcales</taxon>
        <taxon>Cystobacterineae</taxon>
        <taxon>Myxococcaceae</taxon>
        <taxon>Myxococcus</taxon>
    </lineage>
</organism>
<keyword evidence="1" id="KW-0812">Transmembrane</keyword>
<evidence type="ECO:0000256" key="1">
    <source>
        <dbReference type="SAM" id="Phobius"/>
    </source>
</evidence>
<name>A0ABX7N2I2_9BACT</name>
<keyword evidence="1" id="KW-1133">Transmembrane helix</keyword>
<evidence type="ECO:0000313" key="3">
    <source>
        <dbReference type="Proteomes" id="UP000663090"/>
    </source>
</evidence>
<feature type="transmembrane region" description="Helical" evidence="1">
    <location>
        <begin position="154"/>
        <end position="174"/>
    </location>
</feature>
<dbReference type="Proteomes" id="UP000663090">
    <property type="component" value="Chromosome"/>
</dbReference>
<protein>
    <recommendedName>
        <fullName evidence="4">Transmembrane protein</fullName>
    </recommendedName>
</protein>